<dbReference type="Gene3D" id="1.10.510.10">
    <property type="entry name" value="Transferase(Phosphotransferase) domain 1"/>
    <property type="match status" value="1"/>
</dbReference>
<gene>
    <name evidence="2" type="ORF">E6W39_38770</name>
</gene>
<evidence type="ECO:0000313" key="3">
    <source>
        <dbReference type="Proteomes" id="UP000319103"/>
    </source>
</evidence>
<keyword evidence="2" id="KW-0808">Transferase</keyword>
<dbReference type="NCBIfam" id="NF038151">
    <property type="entry name" value="lanthi_synth_III"/>
    <property type="match status" value="1"/>
</dbReference>
<proteinExistence type="predicted"/>
<dbReference type="SMART" id="SM00220">
    <property type="entry name" value="S_TKc"/>
    <property type="match status" value="1"/>
</dbReference>
<accession>A0A540WF52</accession>
<dbReference type="SUPFAM" id="SSF158745">
    <property type="entry name" value="LanC-like"/>
    <property type="match status" value="1"/>
</dbReference>
<dbReference type="EMBL" id="VIGB01000003">
    <property type="protein sequence ID" value="TQF07044.1"/>
    <property type="molecule type" value="Genomic_DNA"/>
</dbReference>
<dbReference type="Pfam" id="PF25816">
    <property type="entry name" value="RamC_N"/>
    <property type="match status" value="1"/>
</dbReference>
<dbReference type="Pfam" id="PF05147">
    <property type="entry name" value="LANC_like"/>
    <property type="match status" value="1"/>
</dbReference>
<dbReference type="InterPro" id="IPR000719">
    <property type="entry name" value="Prot_kinase_dom"/>
</dbReference>
<sequence>MVDQMNYTLMEGDFFLPSALTPDTGRRYSVQLPAGWETGSESVWSYYAPLGFEWPEQGWKIHVSSRIADVEKVFGIAAGICFASGIPFKHVAAKKFYLLLNHKHGSRVQAGKCFVAYPASEAAAKPLLDELAEALAGFVGPYVLTDRRYGGSRTVHYRYGSIKPRFRLLGDGSKQWLVRDAQGVDVEDRRLPFFTLPAGIEDPFAPPQDSPQDDGPPTVGGFRIVKAVQHSNAGGTYQAIHPVTGETVILKEARPGTGLSWDGVEAQERLQREYHTLKDISARAPGLCPEPYDLFSEWEHDFLAEELVDGVGLTRWIATNCPIIQADRSTDDFAAYYRRCERIIASLGAALDRLHALGYVFSDVSPGNILVRDDDTVRLIDFETAHRVSETVPLLGTDGYAPPPELDDGDPYLRDHYGLSAVALALLFPFHQVAGRSPRNLHLLHSALSERAPVPPALWQRAIRYRELGAPAARPTVDELLTSVADGLLADADAGRPEWMFPPPSRAYETNFLSAAHGSAGILHALHHARVRIPDAIEQRFLAEVDKQHTALPPGLHAGTAGIAWVLDELGHTERSLSLLKFSAAHPLTQDGDDLGNGAAGVGLALLAVHRSTGEDRLLDIAALLGERIVTEPKRTKAAPGLAKGLAGISYFLFHLARATGNDRYHHAGSRMLRAELERTVRLPDGSISVCDDPARPRALPYLADGSAGIGLALTRYASLESGADLRPWLDGIRADDTKKVTIQAGLHQGLAGLVVFHADHARWAGSPADDVTARQLADGLAMHAIPYERGGVRILGHGLSRFSADLATGSAGVLAALSRLAFGANGQGFVLNP</sequence>
<dbReference type="OrthoDB" id="1492512at2"/>
<keyword evidence="2" id="KW-0418">Kinase</keyword>
<dbReference type="AlphaFoldDB" id="A0A540WF52"/>
<evidence type="ECO:0000313" key="2">
    <source>
        <dbReference type="EMBL" id="TQF07044.1"/>
    </source>
</evidence>
<name>A0A540WF52_9ACTN</name>
<evidence type="ECO:0000259" key="1">
    <source>
        <dbReference type="PROSITE" id="PS50011"/>
    </source>
</evidence>
<dbReference type="SMART" id="SM01260">
    <property type="entry name" value="LANC_like"/>
    <property type="match status" value="1"/>
</dbReference>
<reference evidence="2 3" key="1">
    <citation type="submission" date="2019-06" db="EMBL/GenBank/DDBJ databases">
        <title>Description of Kitasatospora acidophila sp. nov. isolated from pine grove soil, and reclassification of Streptomyces novaecaesareae to Kitasatospora novaeceasareae comb. nov.</title>
        <authorList>
            <person name="Kim M.J."/>
        </authorList>
    </citation>
    <scope>NUCLEOTIDE SEQUENCE [LARGE SCALE GENOMIC DNA]</scope>
    <source>
        <strain evidence="2 3">MMS16-CNU292</strain>
    </source>
</reference>
<dbReference type="Pfam" id="PF00069">
    <property type="entry name" value="Pkinase"/>
    <property type="match status" value="1"/>
</dbReference>
<feature type="domain" description="Protein kinase" evidence="1">
    <location>
        <begin position="222"/>
        <end position="489"/>
    </location>
</feature>
<organism evidence="2 3">
    <name type="scientific">Kitasatospora acidiphila</name>
    <dbReference type="NCBI Taxonomy" id="2567942"/>
    <lineage>
        <taxon>Bacteria</taxon>
        <taxon>Bacillati</taxon>
        <taxon>Actinomycetota</taxon>
        <taxon>Actinomycetes</taxon>
        <taxon>Kitasatosporales</taxon>
        <taxon>Streptomycetaceae</taxon>
        <taxon>Kitasatospora</taxon>
    </lineage>
</organism>
<comment type="caution">
    <text evidence="2">The sequence shown here is derived from an EMBL/GenBank/DDBJ whole genome shotgun (WGS) entry which is preliminary data.</text>
</comment>
<protein>
    <submittedName>
        <fullName evidence="2">Serine/threonine protein kinase</fullName>
    </submittedName>
</protein>
<dbReference type="SUPFAM" id="SSF56112">
    <property type="entry name" value="Protein kinase-like (PK-like)"/>
    <property type="match status" value="1"/>
</dbReference>
<dbReference type="Proteomes" id="UP000319103">
    <property type="component" value="Unassembled WGS sequence"/>
</dbReference>
<dbReference type="Gene3D" id="1.50.10.20">
    <property type="match status" value="1"/>
</dbReference>
<keyword evidence="3" id="KW-1185">Reference proteome</keyword>
<dbReference type="InterPro" id="IPR007822">
    <property type="entry name" value="LANC-like"/>
</dbReference>
<dbReference type="InterPro" id="IPR053524">
    <property type="entry name" value="Aerial_hyphae_peptide-synth"/>
</dbReference>
<dbReference type="InterPro" id="IPR058053">
    <property type="entry name" value="RamC_C"/>
</dbReference>
<dbReference type="GO" id="GO:0031179">
    <property type="term" value="P:peptide modification"/>
    <property type="evidence" value="ECO:0007669"/>
    <property type="project" value="InterPro"/>
</dbReference>
<dbReference type="InterPro" id="IPR057929">
    <property type="entry name" value="RamC_N"/>
</dbReference>
<dbReference type="GO" id="GO:0005524">
    <property type="term" value="F:ATP binding"/>
    <property type="evidence" value="ECO:0007669"/>
    <property type="project" value="InterPro"/>
</dbReference>
<dbReference type="InterPro" id="IPR011009">
    <property type="entry name" value="Kinase-like_dom_sf"/>
</dbReference>
<dbReference type="PROSITE" id="PS50011">
    <property type="entry name" value="PROTEIN_KINASE_DOM"/>
    <property type="match status" value="1"/>
</dbReference>
<dbReference type="GO" id="GO:0004674">
    <property type="term" value="F:protein serine/threonine kinase activity"/>
    <property type="evidence" value="ECO:0007669"/>
    <property type="project" value="UniProtKB-KW"/>
</dbReference>
<dbReference type="CDD" id="cd04791">
    <property type="entry name" value="LanC_SerThrkinase"/>
    <property type="match status" value="1"/>
</dbReference>
<keyword evidence="2" id="KW-0723">Serine/threonine-protein kinase</keyword>